<keyword evidence="2" id="KW-0472">Membrane</keyword>
<keyword evidence="2" id="KW-0812">Transmembrane</keyword>
<name>A0ABT3JH36_9SPHN</name>
<evidence type="ECO:0000313" key="4">
    <source>
        <dbReference type="EMBL" id="MCW3798344.1"/>
    </source>
</evidence>
<dbReference type="EMBL" id="JAPDOB010000002">
    <property type="protein sequence ID" value="MCW3798344.1"/>
    <property type="molecule type" value="Genomic_DNA"/>
</dbReference>
<evidence type="ECO:0000313" key="5">
    <source>
        <dbReference type="Proteomes" id="UP001526246"/>
    </source>
</evidence>
<gene>
    <name evidence="4" type="ORF">OMW55_11070</name>
</gene>
<organism evidence="4 5">
    <name type="scientific">Sphingomonas arvum</name>
    <dbReference type="NCBI Taxonomy" id="2992113"/>
    <lineage>
        <taxon>Bacteria</taxon>
        <taxon>Pseudomonadati</taxon>
        <taxon>Pseudomonadota</taxon>
        <taxon>Alphaproteobacteria</taxon>
        <taxon>Sphingomonadales</taxon>
        <taxon>Sphingomonadaceae</taxon>
        <taxon>Sphingomonas</taxon>
    </lineage>
</organism>
<feature type="transmembrane region" description="Helical" evidence="2">
    <location>
        <begin position="38"/>
        <end position="58"/>
    </location>
</feature>
<protein>
    <submittedName>
        <fullName evidence="4">SPOR domain-containing protein</fullName>
    </submittedName>
</protein>
<feature type="region of interest" description="Disordered" evidence="1">
    <location>
        <begin position="110"/>
        <end position="158"/>
    </location>
</feature>
<dbReference type="Pfam" id="PF05036">
    <property type="entry name" value="SPOR"/>
    <property type="match status" value="1"/>
</dbReference>
<feature type="compositionally biased region" description="Low complexity" evidence="1">
    <location>
        <begin position="148"/>
        <end position="158"/>
    </location>
</feature>
<dbReference type="RefSeq" id="WP_264883151.1">
    <property type="nucleotide sequence ID" value="NZ_JAPDOB010000002.1"/>
</dbReference>
<feature type="region of interest" description="Disordered" evidence="1">
    <location>
        <begin position="68"/>
        <end position="93"/>
    </location>
</feature>
<proteinExistence type="predicted"/>
<evidence type="ECO:0000259" key="3">
    <source>
        <dbReference type="Pfam" id="PF05036"/>
    </source>
</evidence>
<reference evidence="4 5" key="1">
    <citation type="submission" date="2022-10" db="EMBL/GenBank/DDBJ databases">
        <title>Sphingomonas sp.</title>
        <authorList>
            <person name="Jin C."/>
        </authorList>
    </citation>
    <scope>NUCLEOTIDE SEQUENCE [LARGE SCALE GENOMIC DNA]</scope>
    <source>
        <strain evidence="4 5">BN140010</strain>
    </source>
</reference>
<keyword evidence="2" id="KW-1133">Transmembrane helix</keyword>
<feature type="compositionally biased region" description="Low complexity" evidence="1">
    <location>
        <begin position="75"/>
        <end position="85"/>
    </location>
</feature>
<dbReference type="InterPro" id="IPR007730">
    <property type="entry name" value="SPOR-like_dom"/>
</dbReference>
<dbReference type="Gene3D" id="3.30.70.1070">
    <property type="entry name" value="Sporulation related repeat"/>
    <property type="match status" value="1"/>
</dbReference>
<feature type="domain" description="SPOR" evidence="3">
    <location>
        <begin position="165"/>
        <end position="243"/>
    </location>
</feature>
<evidence type="ECO:0000256" key="1">
    <source>
        <dbReference type="SAM" id="MobiDB-lite"/>
    </source>
</evidence>
<dbReference type="InterPro" id="IPR036680">
    <property type="entry name" value="SPOR-like_sf"/>
</dbReference>
<dbReference type="Proteomes" id="UP001526246">
    <property type="component" value="Unassembled WGS sequence"/>
</dbReference>
<accession>A0ABT3JH36</accession>
<keyword evidence="5" id="KW-1185">Reference proteome</keyword>
<sequence>MAERLRDTSDDRLPWLTEVPKAAPAPAPAPVRKRSLPLLTFLLGALFALIGVGAYWLGNRSGVSDVVSEERPGMAAQAETSAQAEAEGELAEAEPLPLDTPEALFENLAQPASPVPPSAQQIRQGSTGPTPKTAPARPRRVVPREQAEAAAEPETPEQPVVRGRIVQTGAFVSRQQAQASWEQMVRKWPYLATKPLLISPLDVRSTDGKETRMYRVLLATASQAQSEVICQRLQSARQSCVVVY</sequence>
<comment type="caution">
    <text evidence="4">The sequence shown here is derived from an EMBL/GenBank/DDBJ whole genome shotgun (WGS) entry which is preliminary data.</text>
</comment>
<evidence type="ECO:0000256" key="2">
    <source>
        <dbReference type="SAM" id="Phobius"/>
    </source>
</evidence>